<dbReference type="KEGG" id="izh:FEM41_21350"/>
<organism evidence="2 3">
    <name type="scientific">Jejubacter calystegiae</name>
    <dbReference type="NCBI Taxonomy" id="2579935"/>
    <lineage>
        <taxon>Bacteria</taxon>
        <taxon>Pseudomonadati</taxon>
        <taxon>Pseudomonadota</taxon>
        <taxon>Gammaproteobacteria</taxon>
        <taxon>Enterobacterales</taxon>
        <taxon>Enterobacteriaceae</taxon>
        <taxon>Jejubacter</taxon>
    </lineage>
</organism>
<dbReference type="EMBL" id="CP040428">
    <property type="protein sequence ID" value="QCT22008.1"/>
    <property type="molecule type" value="Genomic_DNA"/>
</dbReference>
<evidence type="ECO:0008006" key="4">
    <source>
        <dbReference type="Google" id="ProtNLM"/>
    </source>
</evidence>
<evidence type="ECO:0000313" key="3">
    <source>
        <dbReference type="Proteomes" id="UP000302163"/>
    </source>
</evidence>
<feature type="chain" id="PRO_5020763771" description="Lipoprotein SmpA/OmlA domain-containing protein" evidence="1">
    <location>
        <begin position="21"/>
        <end position="91"/>
    </location>
</feature>
<sequence>MIKKIAITACALVLCACSSAGKISDIDTGMSKQQIISKLGNPDKSYSKNELEVLTYLNRKPKTFSFDREDYQVVLINDTAAEITPTSKLSK</sequence>
<dbReference type="RefSeq" id="WP_138098217.1">
    <property type="nucleotide sequence ID" value="NZ_CP040428.1"/>
</dbReference>
<keyword evidence="1" id="KW-0732">Signal</keyword>
<proteinExistence type="predicted"/>
<name>A0A4P8YPS2_9ENTR</name>
<dbReference type="AlphaFoldDB" id="A0A4P8YPS2"/>
<gene>
    <name evidence="2" type="ORF">FEM41_21350</name>
</gene>
<protein>
    <recommendedName>
        <fullName evidence="4">Lipoprotein SmpA/OmlA domain-containing protein</fullName>
    </recommendedName>
</protein>
<evidence type="ECO:0000313" key="2">
    <source>
        <dbReference type="EMBL" id="QCT22008.1"/>
    </source>
</evidence>
<dbReference type="Proteomes" id="UP000302163">
    <property type="component" value="Chromosome"/>
</dbReference>
<evidence type="ECO:0000256" key="1">
    <source>
        <dbReference type="SAM" id="SignalP"/>
    </source>
</evidence>
<feature type="signal peptide" evidence="1">
    <location>
        <begin position="1"/>
        <end position="20"/>
    </location>
</feature>
<dbReference type="OrthoDB" id="5955806at2"/>
<accession>A0A4P8YPS2</accession>
<dbReference type="PROSITE" id="PS51257">
    <property type="entry name" value="PROKAR_LIPOPROTEIN"/>
    <property type="match status" value="1"/>
</dbReference>
<keyword evidence="3" id="KW-1185">Reference proteome</keyword>
<reference evidence="2 3" key="1">
    <citation type="submission" date="2019-05" db="EMBL/GenBank/DDBJ databases">
        <title>Complete genome sequence of Izhakiella calystegiae KSNA2, an endophyte isolated from beach morning glory (Calystegia soldanella).</title>
        <authorList>
            <person name="Jiang L."/>
            <person name="Jeong J.C."/>
            <person name="Kim C.Y."/>
            <person name="Kim D.H."/>
            <person name="Kim S.W."/>
            <person name="Lee j."/>
        </authorList>
    </citation>
    <scope>NUCLEOTIDE SEQUENCE [LARGE SCALE GENOMIC DNA]</scope>
    <source>
        <strain evidence="2 3">KSNA2</strain>
    </source>
</reference>